<gene>
    <name evidence="2" type="ORF">GCM10023191_013600</name>
</gene>
<evidence type="ECO:0000256" key="1">
    <source>
        <dbReference type="SAM" id="MobiDB-lite"/>
    </source>
</evidence>
<keyword evidence="3" id="KW-1185">Reference proteome</keyword>
<reference evidence="3" key="1">
    <citation type="journal article" date="2019" name="Int. J. Syst. Evol. Microbiol.">
        <title>The Global Catalogue of Microorganisms (GCM) 10K type strain sequencing project: providing services to taxonomists for standard genome sequencing and annotation.</title>
        <authorList>
            <consortium name="The Broad Institute Genomics Platform"/>
            <consortium name="The Broad Institute Genome Sequencing Center for Infectious Disease"/>
            <person name="Wu L."/>
            <person name="Ma J."/>
        </authorList>
    </citation>
    <scope>NUCLEOTIDE SEQUENCE [LARGE SCALE GENOMIC DNA]</scope>
    <source>
        <strain evidence="3">JCM 17933</strain>
    </source>
</reference>
<evidence type="ECO:0000313" key="2">
    <source>
        <dbReference type="EMBL" id="GAA4486755.1"/>
    </source>
</evidence>
<accession>A0ABP8PF07</accession>
<organism evidence="2 3">
    <name type="scientific">Actinoallomurus oryzae</name>
    <dbReference type="NCBI Taxonomy" id="502180"/>
    <lineage>
        <taxon>Bacteria</taxon>
        <taxon>Bacillati</taxon>
        <taxon>Actinomycetota</taxon>
        <taxon>Actinomycetes</taxon>
        <taxon>Streptosporangiales</taxon>
        <taxon>Thermomonosporaceae</taxon>
        <taxon>Actinoallomurus</taxon>
    </lineage>
</organism>
<comment type="caution">
    <text evidence="2">The sequence shown here is derived from an EMBL/GenBank/DDBJ whole genome shotgun (WGS) entry which is preliminary data.</text>
</comment>
<evidence type="ECO:0000313" key="3">
    <source>
        <dbReference type="Proteomes" id="UP001500503"/>
    </source>
</evidence>
<feature type="region of interest" description="Disordered" evidence="1">
    <location>
        <begin position="43"/>
        <end position="64"/>
    </location>
</feature>
<name>A0ABP8PF07_9ACTN</name>
<feature type="region of interest" description="Disordered" evidence="1">
    <location>
        <begin position="82"/>
        <end position="105"/>
    </location>
</feature>
<protein>
    <submittedName>
        <fullName evidence="2">Uncharacterized protein</fullName>
    </submittedName>
</protein>
<proteinExistence type="predicted"/>
<dbReference type="EMBL" id="BAABHF010000010">
    <property type="protein sequence ID" value="GAA4486755.1"/>
    <property type="molecule type" value="Genomic_DNA"/>
</dbReference>
<sequence length="105" mass="11470">MLFQVTYDLWWKRRKVATSGPAQTVTKTTFHGWRIRVRIVSRGQTPRIGRKTAPAPSSTARSLGPLVGDHVRFPWAMKPTAAQGPALCPESVPPSVPPTRLGSGP</sequence>
<dbReference type="Proteomes" id="UP001500503">
    <property type="component" value="Unassembled WGS sequence"/>
</dbReference>